<dbReference type="PROSITE" id="PS51084">
    <property type="entry name" value="HIT_2"/>
    <property type="match status" value="1"/>
</dbReference>
<dbReference type="EMBL" id="JAQOUE010000002">
    <property type="protein sequence ID" value="MDT7043936.1"/>
    <property type="molecule type" value="Genomic_DNA"/>
</dbReference>
<comment type="caution">
    <text evidence="3">The sequence shown here is derived from an EMBL/GenBank/DDBJ whole genome shotgun (WGS) entry which is preliminary data.</text>
</comment>
<dbReference type="SUPFAM" id="SSF54197">
    <property type="entry name" value="HIT-like"/>
    <property type="match status" value="1"/>
</dbReference>
<dbReference type="InterPro" id="IPR001310">
    <property type="entry name" value="Histidine_triad_HIT"/>
</dbReference>
<sequence>MAYGLKSGINISPLLSLFDILLILSSMADTIFKKILSGEIPCHKVYEDEQVLAFLDINPLSKGHTLVIPKEPAETLDQLSDESSAAIGRVLPRLCRAVLKATGARDYNILQNNGAPAHQAVFHVHYHIIPKEENGAGLGIGWKPTALNSGADLARSIASCLDP</sequence>
<organism evidence="3 4">
    <name type="scientific">Candidatus Nitronereus thalassa</name>
    <dbReference type="NCBI Taxonomy" id="3020898"/>
    <lineage>
        <taxon>Bacteria</taxon>
        <taxon>Pseudomonadati</taxon>
        <taxon>Nitrospirota</taxon>
        <taxon>Nitrospiria</taxon>
        <taxon>Nitrospirales</taxon>
        <taxon>Nitrospiraceae</taxon>
        <taxon>Candidatus Nitronereus</taxon>
    </lineage>
</organism>
<dbReference type="RefSeq" id="WP_313834522.1">
    <property type="nucleotide sequence ID" value="NZ_JAQOUE010000002.1"/>
</dbReference>
<proteinExistence type="predicted"/>
<evidence type="ECO:0000256" key="1">
    <source>
        <dbReference type="PROSITE-ProRule" id="PRU00464"/>
    </source>
</evidence>
<dbReference type="Pfam" id="PF01230">
    <property type="entry name" value="HIT"/>
    <property type="match status" value="1"/>
</dbReference>
<keyword evidence="4" id="KW-1185">Reference proteome</keyword>
<dbReference type="InterPro" id="IPR011146">
    <property type="entry name" value="HIT-like"/>
</dbReference>
<feature type="domain" description="HIT" evidence="2">
    <location>
        <begin position="31"/>
        <end position="138"/>
    </location>
</feature>
<gene>
    <name evidence="3" type="ORF">PPG34_16410</name>
</gene>
<dbReference type="PANTHER" id="PTHR46648:SF1">
    <property type="entry name" value="ADENOSINE 5'-MONOPHOSPHORAMIDASE HNT1"/>
    <property type="match status" value="1"/>
</dbReference>
<dbReference type="PRINTS" id="PR00332">
    <property type="entry name" value="HISTRIAD"/>
</dbReference>
<dbReference type="Proteomes" id="UP001250932">
    <property type="component" value="Unassembled WGS sequence"/>
</dbReference>
<evidence type="ECO:0000313" key="3">
    <source>
        <dbReference type="EMBL" id="MDT7043936.1"/>
    </source>
</evidence>
<protein>
    <submittedName>
        <fullName evidence="3">HIT family protein</fullName>
    </submittedName>
</protein>
<dbReference type="Gene3D" id="3.30.428.10">
    <property type="entry name" value="HIT-like"/>
    <property type="match status" value="1"/>
</dbReference>
<dbReference type="InterPro" id="IPR036265">
    <property type="entry name" value="HIT-like_sf"/>
</dbReference>
<accession>A0ABU3KC24</accession>
<evidence type="ECO:0000259" key="2">
    <source>
        <dbReference type="PROSITE" id="PS51084"/>
    </source>
</evidence>
<evidence type="ECO:0000313" key="4">
    <source>
        <dbReference type="Proteomes" id="UP001250932"/>
    </source>
</evidence>
<dbReference type="PANTHER" id="PTHR46648">
    <property type="entry name" value="HIT FAMILY PROTEIN 1"/>
    <property type="match status" value="1"/>
</dbReference>
<feature type="short sequence motif" description="Histidine triad motif" evidence="1">
    <location>
        <begin position="123"/>
        <end position="127"/>
    </location>
</feature>
<reference evidence="3 4" key="1">
    <citation type="journal article" date="2023" name="ISME J.">
        <title>Cultivation and genomic characterization of novel and ubiquitous marine nitrite-oxidizing bacteria from the Nitrospirales.</title>
        <authorList>
            <person name="Mueller A.J."/>
            <person name="Daebeler A."/>
            <person name="Herbold C.W."/>
            <person name="Kirkegaard R.H."/>
            <person name="Daims H."/>
        </authorList>
    </citation>
    <scope>NUCLEOTIDE SEQUENCE [LARGE SCALE GENOMIC DNA]</scope>
    <source>
        <strain evidence="3 4">EB</strain>
    </source>
</reference>
<name>A0ABU3KC24_9BACT</name>
<dbReference type="CDD" id="cd01277">
    <property type="entry name" value="HINT_subgroup"/>
    <property type="match status" value="1"/>
</dbReference>
<dbReference type="InterPro" id="IPR039384">
    <property type="entry name" value="HINT"/>
</dbReference>